<evidence type="ECO:0000313" key="9">
    <source>
        <dbReference type="Proteomes" id="UP000257109"/>
    </source>
</evidence>
<dbReference type="InterPro" id="IPR012337">
    <property type="entry name" value="RNaseH-like_sf"/>
</dbReference>
<evidence type="ECO:0000256" key="1">
    <source>
        <dbReference type="ARBA" id="ARBA00022679"/>
    </source>
</evidence>
<dbReference type="InterPro" id="IPR043502">
    <property type="entry name" value="DNA/RNA_pol_sf"/>
</dbReference>
<keyword evidence="9" id="KW-1185">Reference proteome</keyword>
<dbReference type="InterPro" id="IPR043128">
    <property type="entry name" value="Rev_trsase/Diguanyl_cyclase"/>
</dbReference>
<dbReference type="CDD" id="cd01647">
    <property type="entry name" value="RT_LTR"/>
    <property type="match status" value="1"/>
</dbReference>
<dbReference type="OrthoDB" id="529980at2759"/>
<keyword evidence="4" id="KW-0255">Endonuclease</keyword>
<dbReference type="AlphaFoldDB" id="A0A371HBU3"/>
<dbReference type="SUPFAM" id="SSF53098">
    <property type="entry name" value="Ribonuclease H-like"/>
    <property type="match status" value="1"/>
</dbReference>
<evidence type="ECO:0000256" key="4">
    <source>
        <dbReference type="ARBA" id="ARBA00022759"/>
    </source>
</evidence>
<keyword evidence="1" id="KW-0808">Transferase</keyword>
<evidence type="ECO:0000256" key="3">
    <source>
        <dbReference type="ARBA" id="ARBA00022722"/>
    </source>
</evidence>
<feature type="domain" description="Reverse transcriptase" evidence="7">
    <location>
        <begin position="1"/>
        <end position="164"/>
    </location>
</feature>
<keyword evidence="2" id="KW-0548">Nucleotidyltransferase</keyword>
<keyword evidence="3" id="KW-0540">Nuclease</keyword>
<protein>
    <recommendedName>
        <fullName evidence="7">Reverse transcriptase domain-containing protein</fullName>
    </recommendedName>
</protein>
<dbReference type="Gene3D" id="1.10.340.70">
    <property type="match status" value="1"/>
</dbReference>
<evidence type="ECO:0000256" key="6">
    <source>
        <dbReference type="ARBA" id="ARBA00022918"/>
    </source>
</evidence>
<dbReference type="PANTHER" id="PTHR35046:SF9">
    <property type="entry name" value="RNA-DIRECTED DNA POLYMERASE"/>
    <property type="match status" value="1"/>
</dbReference>
<dbReference type="InterPro" id="IPR041373">
    <property type="entry name" value="RT_RNaseH"/>
</dbReference>
<keyword evidence="5" id="KW-0378">Hydrolase</keyword>
<keyword evidence="6" id="KW-0695">RNA-directed DNA polymerase</keyword>
<dbReference type="InterPro" id="IPR056924">
    <property type="entry name" value="SH3_Tf2-1"/>
</dbReference>
<gene>
    <name evidence="8" type="ORF">CR513_16592</name>
</gene>
<dbReference type="PANTHER" id="PTHR35046">
    <property type="entry name" value="ZINC KNUCKLE (CCHC-TYPE) FAMILY PROTEIN"/>
    <property type="match status" value="1"/>
</dbReference>
<accession>A0A371HBU3</accession>
<name>A0A371HBU3_MUCPR</name>
<dbReference type="PROSITE" id="PS50878">
    <property type="entry name" value="RT_POL"/>
    <property type="match status" value="1"/>
</dbReference>
<dbReference type="InterPro" id="IPR041588">
    <property type="entry name" value="Integrase_H2C2"/>
</dbReference>
<dbReference type="SUPFAM" id="SSF56672">
    <property type="entry name" value="DNA/RNA polymerases"/>
    <property type="match status" value="1"/>
</dbReference>
<dbReference type="GO" id="GO:0016787">
    <property type="term" value="F:hydrolase activity"/>
    <property type="evidence" value="ECO:0007669"/>
    <property type="project" value="UniProtKB-KW"/>
</dbReference>
<dbReference type="Pfam" id="PF17921">
    <property type="entry name" value="Integrase_H2C2"/>
    <property type="match status" value="1"/>
</dbReference>
<reference evidence="8" key="1">
    <citation type="submission" date="2018-05" db="EMBL/GenBank/DDBJ databases">
        <title>Draft genome of Mucuna pruriens seed.</title>
        <authorList>
            <person name="Nnadi N.E."/>
            <person name="Vos R."/>
            <person name="Hasami M.H."/>
            <person name="Devisetty U.K."/>
            <person name="Aguiy J.C."/>
        </authorList>
    </citation>
    <scope>NUCLEOTIDE SEQUENCE [LARGE SCALE GENOMIC DNA]</scope>
    <source>
        <strain evidence="8">JCA_2017</strain>
    </source>
</reference>
<comment type="caution">
    <text evidence="8">The sequence shown here is derived from an EMBL/GenBank/DDBJ whole genome shotgun (WGS) entry which is preliminary data.</text>
</comment>
<dbReference type="Pfam" id="PF00078">
    <property type="entry name" value="RVT_1"/>
    <property type="match status" value="1"/>
</dbReference>
<evidence type="ECO:0000259" key="7">
    <source>
        <dbReference type="PROSITE" id="PS50878"/>
    </source>
</evidence>
<sequence length="593" mass="69435">MILIPKKDDTWRMCMDCRPINAITIRYRHPIPHLDDLLDELYDGIIFSKIDLRSGYRQIRVRERDEWKIAFKTKFGLYEWLVMSFALKNSPSTFMRLMNHVLRSLIGRCVVVYFYDILVCSSCVDDHILHVRQMLELLGKESLYVSLEKCTFGTNEVVLLGFVVGFRGVKVGIEKVKAIQSWPTPQFVNDTLCENIYWCDASNVGIKAILLQEGYLIAYFSSHLNYSTYDKELYALIRALQSDHESLKHLRAQNKLNKGMPNRHAKYVIKHKKRKVNIIVDALSRRHVLLAMLETKLLRHEGFLFRDRRLCVPMSSIRKLLVKKEHEGGLMGQFREVKTYETLVEHFYWPHMRRDVYHVCERYLVYKGAKSKVSPHGLCTPLPVPTCPWMDISMDFVLGFPRCKSGRGSIFVVVYRFSKMTNFIPCHKVVKLRGLPKTIFSHRNSMFLIRFLRSWKDWSLHILFSYNRVINGTTSHSPFELAFSNLRKFKLLPRRDRPFKILKKVNDNSYIVDMPQEFMGSNTFNVFDLSPCVLSTLPPNLRANSLQEGEHDMDWAQDIGDTQKDMRTLESTALQDPLTRDWQLLGSMLKRQI</sequence>
<feature type="non-terminal residue" evidence="8">
    <location>
        <position position="1"/>
    </location>
</feature>
<proteinExistence type="predicted"/>
<evidence type="ECO:0000256" key="5">
    <source>
        <dbReference type="ARBA" id="ARBA00022801"/>
    </source>
</evidence>
<dbReference type="InterPro" id="IPR000477">
    <property type="entry name" value="RT_dom"/>
</dbReference>
<dbReference type="Pfam" id="PF17917">
    <property type="entry name" value="RT_RNaseH"/>
    <property type="match status" value="1"/>
</dbReference>
<evidence type="ECO:0000256" key="2">
    <source>
        <dbReference type="ARBA" id="ARBA00022695"/>
    </source>
</evidence>
<dbReference type="GO" id="GO:0003964">
    <property type="term" value="F:RNA-directed DNA polymerase activity"/>
    <property type="evidence" value="ECO:0007669"/>
    <property type="project" value="UniProtKB-KW"/>
</dbReference>
<evidence type="ECO:0000313" key="8">
    <source>
        <dbReference type="EMBL" id="RDY00252.1"/>
    </source>
</evidence>
<dbReference type="Gene3D" id="3.30.70.270">
    <property type="match status" value="1"/>
</dbReference>
<dbReference type="GO" id="GO:0004519">
    <property type="term" value="F:endonuclease activity"/>
    <property type="evidence" value="ECO:0007669"/>
    <property type="project" value="UniProtKB-KW"/>
</dbReference>
<organism evidence="8 9">
    <name type="scientific">Mucuna pruriens</name>
    <name type="common">Velvet bean</name>
    <name type="synonym">Dolichos pruriens</name>
    <dbReference type="NCBI Taxonomy" id="157652"/>
    <lineage>
        <taxon>Eukaryota</taxon>
        <taxon>Viridiplantae</taxon>
        <taxon>Streptophyta</taxon>
        <taxon>Embryophyta</taxon>
        <taxon>Tracheophyta</taxon>
        <taxon>Spermatophyta</taxon>
        <taxon>Magnoliopsida</taxon>
        <taxon>eudicotyledons</taxon>
        <taxon>Gunneridae</taxon>
        <taxon>Pentapetalae</taxon>
        <taxon>rosids</taxon>
        <taxon>fabids</taxon>
        <taxon>Fabales</taxon>
        <taxon>Fabaceae</taxon>
        <taxon>Papilionoideae</taxon>
        <taxon>50 kb inversion clade</taxon>
        <taxon>NPAAA clade</taxon>
        <taxon>indigoferoid/millettioid clade</taxon>
        <taxon>Phaseoleae</taxon>
        <taxon>Mucuna</taxon>
    </lineage>
</organism>
<dbReference type="Proteomes" id="UP000257109">
    <property type="component" value="Unassembled WGS sequence"/>
</dbReference>
<dbReference type="Pfam" id="PF24626">
    <property type="entry name" value="SH3_Tf2-1"/>
    <property type="match status" value="1"/>
</dbReference>
<dbReference type="EMBL" id="QJKJ01003040">
    <property type="protein sequence ID" value="RDY00252.1"/>
    <property type="molecule type" value="Genomic_DNA"/>
</dbReference>